<organism evidence="1">
    <name type="scientific">Amphimedon queenslandica</name>
    <name type="common">Sponge</name>
    <dbReference type="NCBI Taxonomy" id="400682"/>
    <lineage>
        <taxon>Eukaryota</taxon>
        <taxon>Metazoa</taxon>
        <taxon>Porifera</taxon>
        <taxon>Demospongiae</taxon>
        <taxon>Heteroscleromorpha</taxon>
        <taxon>Haplosclerida</taxon>
        <taxon>Niphatidae</taxon>
        <taxon>Amphimedon</taxon>
    </lineage>
</organism>
<dbReference type="AlphaFoldDB" id="A0A1X7V8K3"/>
<protein>
    <submittedName>
        <fullName evidence="1">Uncharacterized protein</fullName>
    </submittedName>
</protein>
<sequence>MSTEYYLSLKDVERNRYKEKVKAISKQEFSNEVDLYNISLWLSVEYGNIYKCLTKTPRPFSMKELKAYKNLEAYNYYIREK</sequence>
<evidence type="ECO:0000313" key="1">
    <source>
        <dbReference type="EnsemblMetazoa" id="Aqu2.1.36318_001"/>
    </source>
</evidence>
<proteinExistence type="predicted"/>
<reference evidence="1" key="1">
    <citation type="submission" date="2017-05" db="UniProtKB">
        <authorList>
            <consortium name="EnsemblMetazoa"/>
        </authorList>
    </citation>
    <scope>IDENTIFICATION</scope>
</reference>
<dbReference type="InParanoid" id="A0A1X7V8K3"/>
<accession>A0A1X7V8K3</accession>
<name>A0A1X7V8K3_AMPQE</name>
<dbReference type="EnsemblMetazoa" id="Aqu2.1.36318_001">
    <property type="protein sequence ID" value="Aqu2.1.36318_001"/>
    <property type="gene ID" value="Aqu2.1.36318"/>
</dbReference>